<reference evidence="1 2" key="1">
    <citation type="submission" date="2022-11" db="EMBL/GenBank/DDBJ databases">
        <title>Haliovirga abyssi gen. nov., sp. nov., a mesophilic fermentative bacterium isolated from the Iheya North hydrothermal field and the proposal of Haliovirgaceae fam. nov.</title>
        <authorList>
            <person name="Miyazaki U."/>
            <person name="Tame A."/>
            <person name="Miyazaki J."/>
            <person name="Takai K."/>
            <person name="Sawayama S."/>
            <person name="Kitajima M."/>
            <person name="Okamoto A."/>
            <person name="Nakagawa S."/>
        </authorList>
    </citation>
    <scope>NUCLEOTIDE SEQUENCE [LARGE SCALE GENOMIC DNA]</scope>
    <source>
        <strain evidence="1 2">IC12</strain>
    </source>
</reference>
<accession>A0AAU9DD18</accession>
<sequence length="169" mass="20415">MKELVLILKKKLKAIVTSRIHFWGNNIRVNTFDDRVWTPELQFRIIKNIKKIRFKSSDINGLHNYLSYKGFKVLGGFNGNNLKRISSKIFNFLIRFNYKIVDDIKIYHLHYYDLKKAIKKNDLRKNDFENGEIIILNSFEDWKKYDRRKKHVICCINGEKELEKIKKYI</sequence>
<dbReference type="Proteomes" id="UP001321582">
    <property type="component" value="Chromosome"/>
</dbReference>
<gene>
    <name evidence="1" type="ORF">HLVA_19800</name>
</gene>
<organism evidence="1 2">
    <name type="scientific">Haliovirga abyssi</name>
    <dbReference type="NCBI Taxonomy" id="2996794"/>
    <lineage>
        <taxon>Bacteria</taxon>
        <taxon>Fusobacteriati</taxon>
        <taxon>Fusobacteriota</taxon>
        <taxon>Fusobacteriia</taxon>
        <taxon>Fusobacteriales</taxon>
        <taxon>Haliovirgaceae</taxon>
        <taxon>Haliovirga</taxon>
    </lineage>
</organism>
<dbReference type="AlphaFoldDB" id="A0AAU9DD18"/>
<dbReference type="EMBL" id="AP027059">
    <property type="protein sequence ID" value="BDU51411.1"/>
    <property type="molecule type" value="Genomic_DNA"/>
</dbReference>
<evidence type="ECO:0000313" key="1">
    <source>
        <dbReference type="EMBL" id="BDU51411.1"/>
    </source>
</evidence>
<name>A0AAU9DD18_9FUSO</name>
<proteinExistence type="predicted"/>
<keyword evidence="2" id="KW-1185">Reference proteome</keyword>
<evidence type="ECO:0000313" key="2">
    <source>
        <dbReference type="Proteomes" id="UP001321582"/>
    </source>
</evidence>
<dbReference type="RefSeq" id="WP_307904302.1">
    <property type="nucleotide sequence ID" value="NZ_AP027059.1"/>
</dbReference>
<protein>
    <submittedName>
        <fullName evidence="1">Uncharacterized protein</fullName>
    </submittedName>
</protein>
<dbReference type="KEGG" id="haby:HLVA_19800"/>